<organism evidence="2 3">
    <name type="scientific">Morchella conica CCBAS932</name>
    <dbReference type="NCBI Taxonomy" id="1392247"/>
    <lineage>
        <taxon>Eukaryota</taxon>
        <taxon>Fungi</taxon>
        <taxon>Dikarya</taxon>
        <taxon>Ascomycota</taxon>
        <taxon>Pezizomycotina</taxon>
        <taxon>Pezizomycetes</taxon>
        <taxon>Pezizales</taxon>
        <taxon>Morchellaceae</taxon>
        <taxon>Morchella</taxon>
    </lineage>
</organism>
<reference evidence="2 3" key="1">
    <citation type="journal article" date="2018" name="Nat. Ecol. Evol.">
        <title>Pezizomycetes genomes reveal the molecular basis of ectomycorrhizal truffle lifestyle.</title>
        <authorList>
            <person name="Murat C."/>
            <person name="Payen T."/>
            <person name="Noel B."/>
            <person name="Kuo A."/>
            <person name="Morin E."/>
            <person name="Chen J."/>
            <person name="Kohler A."/>
            <person name="Krizsan K."/>
            <person name="Balestrini R."/>
            <person name="Da Silva C."/>
            <person name="Montanini B."/>
            <person name="Hainaut M."/>
            <person name="Levati E."/>
            <person name="Barry K.W."/>
            <person name="Belfiori B."/>
            <person name="Cichocki N."/>
            <person name="Clum A."/>
            <person name="Dockter R.B."/>
            <person name="Fauchery L."/>
            <person name="Guy J."/>
            <person name="Iotti M."/>
            <person name="Le Tacon F."/>
            <person name="Lindquist E.A."/>
            <person name="Lipzen A."/>
            <person name="Malagnac F."/>
            <person name="Mello A."/>
            <person name="Molinier V."/>
            <person name="Miyauchi S."/>
            <person name="Poulain J."/>
            <person name="Riccioni C."/>
            <person name="Rubini A."/>
            <person name="Sitrit Y."/>
            <person name="Splivallo R."/>
            <person name="Traeger S."/>
            <person name="Wang M."/>
            <person name="Zifcakova L."/>
            <person name="Wipf D."/>
            <person name="Zambonelli A."/>
            <person name="Paolocci F."/>
            <person name="Nowrousian M."/>
            <person name="Ottonello S."/>
            <person name="Baldrian P."/>
            <person name="Spatafora J.W."/>
            <person name="Henrissat B."/>
            <person name="Nagy L.G."/>
            <person name="Aury J.M."/>
            <person name="Wincker P."/>
            <person name="Grigoriev I.V."/>
            <person name="Bonfante P."/>
            <person name="Martin F.M."/>
        </authorList>
    </citation>
    <scope>NUCLEOTIDE SEQUENCE [LARGE SCALE GENOMIC DNA]</scope>
    <source>
        <strain evidence="2 3">CCBAS932</strain>
    </source>
</reference>
<feature type="compositionally biased region" description="Polar residues" evidence="1">
    <location>
        <begin position="335"/>
        <end position="353"/>
    </location>
</feature>
<protein>
    <submittedName>
        <fullName evidence="2">Uncharacterized protein</fullName>
    </submittedName>
</protein>
<gene>
    <name evidence="2" type="ORF">P167DRAFT_483556</name>
</gene>
<feature type="compositionally biased region" description="Polar residues" evidence="1">
    <location>
        <begin position="98"/>
        <end position="115"/>
    </location>
</feature>
<dbReference type="STRING" id="1392247.A0A3N4KWP3"/>
<feature type="region of interest" description="Disordered" evidence="1">
    <location>
        <begin position="372"/>
        <end position="445"/>
    </location>
</feature>
<proteinExistence type="predicted"/>
<feature type="compositionally biased region" description="Polar residues" evidence="1">
    <location>
        <begin position="186"/>
        <end position="203"/>
    </location>
</feature>
<feature type="compositionally biased region" description="Polar residues" evidence="1">
    <location>
        <begin position="395"/>
        <end position="411"/>
    </location>
</feature>
<dbReference type="AlphaFoldDB" id="A0A3N4KWP3"/>
<sequence>MSFWDHMKLWEKMLLVLAVGMFLTLLAGCLKLIYNNYRVKKHTKIAEARKSHIESIGGGTDLVKSKQDEIPFGIKALEAGVEVEGIYISRPNTPARYTQSQATLVGSDAASQKSRGQGPPSPRFAHGNGSGSSSPAPSMKSGRPIVYQPSPYVQLPPASYAGMSSVRSSASSLNGTPPITRHSSTERVQQNHRPYSENGQDWQGKSIPTVPDADTLAKLEGRQSSGYDYSKSGKRGSSRTPSPPESQVSPSLPSVDEDGPSEESSRESDSSLERRQHPRYSRPGGLLATYSSPSLPSALNRPVSETTQGDLSALHSHRLSHAAEVGQLLPRKRQSNNPGSVTPTGEASQPFYSQATSDPVYALDIAIPKGGLDGLHYPQLPSMDSLPTRKDTPFGSDSNWLPGSEQGGQVLSSSDSSSERKPIKGKGKNLLKKGKGKDVDLEAQS</sequence>
<feature type="compositionally biased region" description="Basic and acidic residues" evidence="1">
    <location>
        <begin position="263"/>
        <end position="275"/>
    </location>
</feature>
<dbReference type="InParanoid" id="A0A3N4KWP3"/>
<feature type="region of interest" description="Disordered" evidence="1">
    <location>
        <begin position="98"/>
        <end position="150"/>
    </location>
</feature>
<dbReference type="OrthoDB" id="5426165at2759"/>
<accession>A0A3N4KWP3</accession>
<evidence type="ECO:0000256" key="1">
    <source>
        <dbReference type="SAM" id="MobiDB-lite"/>
    </source>
</evidence>
<evidence type="ECO:0000313" key="2">
    <source>
        <dbReference type="EMBL" id="RPB14960.1"/>
    </source>
</evidence>
<dbReference type="PANTHER" id="PTHR40623:SF2">
    <property type="entry name" value="INTEGRAL MEMBRANE PROTEIN"/>
    <property type="match status" value="1"/>
</dbReference>
<feature type="compositionally biased region" description="Polar residues" evidence="1">
    <location>
        <begin position="289"/>
        <end position="310"/>
    </location>
</feature>
<dbReference type="Proteomes" id="UP000277580">
    <property type="component" value="Unassembled WGS sequence"/>
</dbReference>
<feature type="compositionally biased region" description="Basic and acidic residues" evidence="1">
    <location>
        <begin position="436"/>
        <end position="445"/>
    </location>
</feature>
<feature type="compositionally biased region" description="Low complexity" evidence="1">
    <location>
        <begin position="131"/>
        <end position="142"/>
    </location>
</feature>
<evidence type="ECO:0000313" key="3">
    <source>
        <dbReference type="Proteomes" id="UP000277580"/>
    </source>
</evidence>
<name>A0A3N4KWP3_9PEZI</name>
<dbReference type="PANTHER" id="PTHR40623">
    <property type="entry name" value="INTEGRAL MEMBRANE PROTEIN"/>
    <property type="match status" value="1"/>
</dbReference>
<feature type="compositionally biased region" description="Low complexity" evidence="1">
    <location>
        <begin position="162"/>
        <end position="172"/>
    </location>
</feature>
<feature type="region of interest" description="Disordered" evidence="1">
    <location>
        <begin position="162"/>
        <end position="353"/>
    </location>
</feature>
<dbReference type="EMBL" id="ML119115">
    <property type="protein sequence ID" value="RPB14960.1"/>
    <property type="molecule type" value="Genomic_DNA"/>
</dbReference>
<keyword evidence="3" id="KW-1185">Reference proteome</keyword>
<feature type="compositionally biased region" description="Basic residues" evidence="1">
    <location>
        <begin position="423"/>
        <end position="435"/>
    </location>
</feature>